<sequence length="306" mass="35659">MSENTILKRELISICIATYNREKLLKKLLISLINQKTEDRFGYEIVIVDNNPLGSARSVVAEFIENSKITIKYFIQPIKNISITRNLCLHNASGNYIAFIDDDEIADENWLINLYRCIINFNADGAFGYVIPIFEETIPHYIRFREYYFSPLEDTGNIARFYYTTNAILKTELLKSNSIYFDTRYGLTGGEDVHFFERLKRIGAKFITCKEAITREFISKERANENYLYIRALRGGQSYLRRKLEFNPSIVNKIIELIKTIIQFTIFVIYLVISYLIGKKSLKALIKIGDSVGKIRAIFSKYRNIY</sequence>
<name>I0AMG2_IGNAJ</name>
<keyword evidence="1" id="KW-0812">Transmembrane</keyword>
<protein>
    <submittedName>
        <fullName evidence="3">Glycosyltransferase</fullName>
    </submittedName>
</protein>
<evidence type="ECO:0000259" key="2">
    <source>
        <dbReference type="Pfam" id="PF00535"/>
    </source>
</evidence>
<evidence type="ECO:0000313" key="4">
    <source>
        <dbReference type="Proteomes" id="UP000007394"/>
    </source>
</evidence>
<reference evidence="3 4" key="1">
    <citation type="journal article" date="2012" name="Front. Microbiol.">
        <title>Complete genome of Ignavibacterium album, a metabolically versatile, flagellated, facultative anaerobe from the phylum Chlorobi.</title>
        <authorList>
            <person name="Liu Z."/>
            <person name="Frigaard N.-U."/>
            <person name="Vogl K."/>
            <person name="Iino T."/>
            <person name="Ohkuma M."/>
            <person name="Overmann J."/>
            <person name="Bryant D.A."/>
        </authorList>
    </citation>
    <scope>NUCLEOTIDE SEQUENCE [LARGE SCALE GENOMIC DNA]</scope>
    <source>
        <strain evidence="4">DSM 19864 / JCM 16511 / NBRC 101810 / Mat9-16</strain>
    </source>
</reference>
<keyword evidence="1" id="KW-0472">Membrane</keyword>
<organism evidence="3 4">
    <name type="scientific">Ignavibacterium album (strain DSM 19864 / JCM 16511 / NBRC 101810 / Mat9-16)</name>
    <dbReference type="NCBI Taxonomy" id="945713"/>
    <lineage>
        <taxon>Bacteria</taxon>
        <taxon>Pseudomonadati</taxon>
        <taxon>Ignavibacteriota</taxon>
        <taxon>Ignavibacteria</taxon>
        <taxon>Ignavibacteriales</taxon>
        <taxon>Ignavibacteriaceae</taxon>
        <taxon>Ignavibacterium</taxon>
    </lineage>
</organism>
<dbReference type="HOGENOM" id="CLU_025996_3_0_10"/>
<gene>
    <name evidence="3" type="ordered locus">IALB_2466</name>
</gene>
<dbReference type="Pfam" id="PF00535">
    <property type="entry name" value="Glycos_transf_2"/>
    <property type="match status" value="1"/>
</dbReference>
<dbReference type="RefSeq" id="WP_014561311.1">
    <property type="nucleotide sequence ID" value="NC_017464.1"/>
</dbReference>
<dbReference type="PANTHER" id="PTHR22916:SF64">
    <property type="entry name" value="TRANSFERASE, PUTATIVE-RELATED"/>
    <property type="match status" value="1"/>
</dbReference>
<dbReference type="InterPro" id="IPR029044">
    <property type="entry name" value="Nucleotide-diphossugar_trans"/>
</dbReference>
<dbReference type="InterPro" id="IPR001173">
    <property type="entry name" value="Glyco_trans_2-like"/>
</dbReference>
<feature type="domain" description="Glycosyltransferase 2-like" evidence="2">
    <location>
        <begin position="13"/>
        <end position="174"/>
    </location>
</feature>
<evidence type="ECO:0000256" key="1">
    <source>
        <dbReference type="SAM" id="Phobius"/>
    </source>
</evidence>
<dbReference type="KEGG" id="ial:IALB_2466"/>
<dbReference type="Proteomes" id="UP000007394">
    <property type="component" value="Chromosome"/>
</dbReference>
<dbReference type="STRING" id="945713.IALB_2466"/>
<keyword evidence="4" id="KW-1185">Reference proteome</keyword>
<accession>I0AMG2</accession>
<proteinExistence type="predicted"/>
<keyword evidence="1" id="KW-1133">Transmembrane helix</keyword>
<dbReference type="Gene3D" id="3.90.550.10">
    <property type="entry name" value="Spore Coat Polysaccharide Biosynthesis Protein SpsA, Chain A"/>
    <property type="match status" value="1"/>
</dbReference>
<dbReference type="AlphaFoldDB" id="I0AMG2"/>
<dbReference type="EMBL" id="CP003418">
    <property type="protein sequence ID" value="AFH50169.1"/>
    <property type="molecule type" value="Genomic_DNA"/>
</dbReference>
<dbReference type="GO" id="GO:0016758">
    <property type="term" value="F:hexosyltransferase activity"/>
    <property type="evidence" value="ECO:0007669"/>
    <property type="project" value="UniProtKB-ARBA"/>
</dbReference>
<feature type="transmembrane region" description="Helical" evidence="1">
    <location>
        <begin position="257"/>
        <end position="277"/>
    </location>
</feature>
<dbReference type="eggNOG" id="COG0463">
    <property type="taxonomic scope" value="Bacteria"/>
</dbReference>
<dbReference type="CDD" id="cd00761">
    <property type="entry name" value="Glyco_tranf_GTA_type"/>
    <property type="match status" value="1"/>
</dbReference>
<evidence type="ECO:0000313" key="3">
    <source>
        <dbReference type="EMBL" id="AFH50169.1"/>
    </source>
</evidence>
<dbReference type="OrthoDB" id="597270at2"/>
<dbReference type="PANTHER" id="PTHR22916">
    <property type="entry name" value="GLYCOSYLTRANSFERASE"/>
    <property type="match status" value="1"/>
</dbReference>
<keyword evidence="3" id="KW-0808">Transferase</keyword>
<dbReference type="SUPFAM" id="SSF53448">
    <property type="entry name" value="Nucleotide-diphospho-sugar transferases"/>
    <property type="match status" value="1"/>
</dbReference>